<comment type="caution">
    <text evidence="2">The sequence shown here is derived from an EMBL/GenBank/DDBJ whole genome shotgun (WGS) entry which is preliminary data.</text>
</comment>
<accession>A0ABV5XRW3</accession>
<sequence length="50" mass="5321">MTNQPNNTPTQPTTPNLQPCTWTPNTHAVTGELGTGKGYTLKTLPTTPTP</sequence>
<dbReference type="Proteomes" id="UP001589587">
    <property type="component" value="Unassembled WGS sequence"/>
</dbReference>
<organism evidence="2 3">
    <name type="scientific">Rhodococcus baikonurensis</name>
    <dbReference type="NCBI Taxonomy" id="172041"/>
    <lineage>
        <taxon>Bacteria</taxon>
        <taxon>Bacillati</taxon>
        <taxon>Actinomycetota</taxon>
        <taxon>Actinomycetes</taxon>
        <taxon>Mycobacteriales</taxon>
        <taxon>Nocardiaceae</taxon>
        <taxon>Rhodococcus</taxon>
        <taxon>Rhodococcus erythropolis group</taxon>
    </lineage>
</organism>
<name>A0ABV5XRW3_9NOCA</name>
<dbReference type="EMBL" id="JBHMAS010000106">
    <property type="protein sequence ID" value="MFB9785210.1"/>
    <property type="molecule type" value="Genomic_DNA"/>
</dbReference>
<evidence type="ECO:0000313" key="2">
    <source>
        <dbReference type="EMBL" id="MFB9785210.1"/>
    </source>
</evidence>
<protein>
    <submittedName>
        <fullName evidence="2">Uncharacterized protein</fullName>
    </submittedName>
</protein>
<feature type="region of interest" description="Disordered" evidence="1">
    <location>
        <begin position="1"/>
        <end position="50"/>
    </location>
</feature>
<feature type="compositionally biased region" description="Low complexity" evidence="1">
    <location>
        <begin position="38"/>
        <end position="50"/>
    </location>
</feature>
<evidence type="ECO:0000313" key="3">
    <source>
        <dbReference type="Proteomes" id="UP001589587"/>
    </source>
</evidence>
<dbReference type="RefSeq" id="WP_378377319.1">
    <property type="nucleotide sequence ID" value="NZ_JBHMAS010000106.1"/>
</dbReference>
<proteinExistence type="predicted"/>
<evidence type="ECO:0000256" key="1">
    <source>
        <dbReference type="SAM" id="MobiDB-lite"/>
    </source>
</evidence>
<reference evidence="2 3" key="1">
    <citation type="submission" date="2024-09" db="EMBL/GenBank/DDBJ databases">
        <authorList>
            <person name="Sun Q."/>
            <person name="Mori K."/>
        </authorList>
    </citation>
    <scope>NUCLEOTIDE SEQUENCE [LARGE SCALE GENOMIC DNA]</scope>
    <source>
        <strain evidence="2 3">JCM 11411</strain>
    </source>
</reference>
<keyword evidence="3" id="KW-1185">Reference proteome</keyword>
<feature type="compositionally biased region" description="Low complexity" evidence="1">
    <location>
        <begin position="1"/>
        <end position="19"/>
    </location>
</feature>
<gene>
    <name evidence="2" type="ORF">ACFFQ6_36535</name>
</gene>